<protein>
    <submittedName>
        <fullName evidence="1">Uncharacterized protein</fullName>
    </submittedName>
</protein>
<evidence type="ECO:0000313" key="1">
    <source>
        <dbReference type="EMBL" id="TQN66572.1"/>
    </source>
</evidence>
<dbReference type="AlphaFoldDB" id="A0A5Q4BI09"/>
<name>A0A5Q4BI09_9PEZI</name>
<dbReference type="OrthoDB" id="10514929at2759"/>
<organism evidence="1 2">
    <name type="scientific">Colletotrichum shisoi</name>
    <dbReference type="NCBI Taxonomy" id="2078593"/>
    <lineage>
        <taxon>Eukaryota</taxon>
        <taxon>Fungi</taxon>
        <taxon>Dikarya</taxon>
        <taxon>Ascomycota</taxon>
        <taxon>Pezizomycotina</taxon>
        <taxon>Sordariomycetes</taxon>
        <taxon>Hypocreomycetidae</taxon>
        <taxon>Glomerellales</taxon>
        <taxon>Glomerellaceae</taxon>
        <taxon>Colletotrichum</taxon>
        <taxon>Colletotrichum destructivum species complex</taxon>
    </lineage>
</organism>
<dbReference type="EMBL" id="PUHP01001168">
    <property type="protein sequence ID" value="TQN66572.1"/>
    <property type="molecule type" value="Genomic_DNA"/>
</dbReference>
<reference evidence="1 2" key="1">
    <citation type="journal article" date="2019" name="Sci. Rep.">
        <title>Colletotrichum shisoi sp. nov., an anthracnose pathogen of Perilla frutescens in Japan: molecular phylogenetic, morphological and genomic evidence.</title>
        <authorList>
            <person name="Gan P."/>
            <person name="Tsushima A."/>
            <person name="Hiroyama R."/>
            <person name="Narusaka M."/>
            <person name="Takano Y."/>
            <person name="Narusaka Y."/>
            <person name="Kawaradani M."/>
            <person name="Damm U."/>
            <person name="Shirasu K."/>
        </authorList>
    </citation>
    <scope>NUCLEOTIDE SEQUENCE [LARGE SCALE GENOMIC DNA]</scope>
    <source>
        <strain evidence="1 2">PG-2018a</strain>
    </source>
</reference>
<proteinExistence type="predicted"/>
<dbReference type="Proteomes" id="UP000326340">
    <property type="component" value="Unassembled WGS sequence"/>
</dbReference>
<keyword evidence="2" id="KW-1185">Reference proteome</keyword>
<evidence type="ECO:0000313" key="2">
    <source>
        <dbReference type="Proteomes" id="UP000326340"/>
    </source>
</evidence>
<accession>A0A5Q4BI09</accession>
<gene>
    <name evidence="1" type="ORF">CSHISOI_08886</name>
</gene>
<comment type="caution">
    <text evidence="1">The sequence shown here is derived from an EMBL/GenBank/DDBJ whole genome shotgun (WGS) entry which is preliminary data.</text>
</comment>
<sequence length="162" mass="18238">MSSNNSSGAEFLCMVQDCTANPLASRGNPMRHTENQHSPLISWVKMPCDKVLKSNPYSNRRHSMGYSNVLCKGYEGLGEPFLAPDDYKKDLVQLIVNARGFKNPQDAVLSCLSADSYARFLHHELAIPGTNNLATFTQVPLQLATENPHCWHKANRYIDDWR</sequence>